<sequence>MNQPPYPPNMHPHPPQHQHQHHQHQHPHPQHPHQHPHQQQHPLSHQHPHPHQQHPNPYATEMHPPPHPVSSYQPHQIQPLPSMPPPSFQDNLVQAQAVQVQAAPPPPGPPSDASPQSASGSGQERPVLTAEQLEEARRNLVPFSSNDGHGRKYTLDVVQQPQRARMCGFGDKDRRPITPPPCVRLIVMDEKTGKEIDCNDIEYGMYVLNVDLWDEHALKEVNLVRHTTASPSISSTSPASYAQIESTPAYSSILPSNIPPRDVGYGQQMYPSPGQAVGHYGMQTAYSAGFVSAPNGYGQGPYFRDYSDAGLTYGYGPPRTFEPTYGMGGQRMSIGGTAPSGMFTRNLIGSLAASAFRLSDPDDKIGIWFVLQDLSVRTEGCFRLRFSFVNVGVPMSNPGSSANGAVNQGSAPVLAAVFSDVFQVYSAKKFPGVCESTPLSKCFATQGIKIPIRKDGHEKKGNADDDEDYGN</sequence>
<dbReference type="Pfam" id="PF11754">
    <property type="entry name" value="Velvet"/>
    <property type="match status" value="1"/>
</dbReference>
<gene>
    <name evidence="9" type="ORF">QBC40DRAFT_45251</name>
</gene>
<evidence type="ECO:0000256" key="1">
    <source>
        <dbReference type="ARBA" id="ARBA00004123"/>
    </source>
</evidence>
<feature type="compositionally biased region" description="Pro residues" evidence="7">
    <location>
        <begin position="103"/>
        <end position="112"/>
    </location>
</feature>
<evidence type="ECO:0000256" key="2">
    <source>
        <dbReference type="ARBA" id="ARBA00022969"/>
    </source>
</evidence>
<dbReference type="Proteomes" id="UP001303160">
    <property type="component" value="Unassembled WGS sequence"/>
</dbReference>
<dbReference type="GO" id="GO:0030435">
    <property type="term" value="P:sporulation resulting in formation of a cellular spore"/>
    <property type="evidence" value="ECO:0007669"/>
    <property type="project" value="UniProtKB-KW"/>
</dbReference>
<dbReference type="InterPro" id="IPR037525">
    <property type="entry name" value="Velvet_dom"/>
</dbReference>
<dbReference type="InterPro" id="IPR021740">
    <property type="entry name" value="Velvet"/>
</dbReference>
<evidence type="ECO:0000259" key="8">
    <source>
        <dbReference type="PROSITE" id="PS51821"/>
    </source>
</evidence>
<feature type="region of interest" description="Disordered" evidence="7">
    <location>
        <begin position="1"/>
        <end position="127"/>
    </location>
</feature>
<reference evidence="9" key="1">
    <citation type="journal article" date="2023" name="Mol. Phylogenet. Evol.">
        <title>Genome-scale phylogeny and comparative genomics of the fungal order Sordariales.</title>
        <authorList>
            <person name="Hensen N."/>
            <person name="Bonometti L."/>
            <person name="Westerberg I."/>
            <person name="Brannstrom I.O."/>
            <person name="Guillou S."/>
            <person name="Cros-Aarteil S."/>
            <person name="Calhoun S."/>
            <person name="Haridas S."/>
            <person name="Kuo A."/>
            <person name="Mondo S."/>
            <person name="Pangilinan J."/>
            <person name="Riley R."/>
            <person name="LaButti K."/>
            <person name="Andreopoulos B."/>
            <person name="Lipzen A."/>
            <person name="Chen C."/>
            <person name="Yan M."/>
            <person name="Daum C."/>
            <person name="Ng V."/>
            <person name="Clum A."/>
            <person name="Steindorff A."/>
            <person name="Ohm R.A."/>
            <person name="Martin F."/>
            <person name="Silar P."/>
            <person name="Natvig D.O."/>
            <person name="Lalanne C."/>
            <person name="Gautier V."/>
            <person name="Ament-Velasquez S.L."/>
            <person name="Kruys A."/>
            <person name="Hutchinson M.I."/>
            <person name="Powell A.J."/>
            <person name="Barry K."/>
            <person name="Miller A.N."/>
            <person name="Grigoriev I.V."/>
            <person name="Debuchy R."/>
            <person name="Gladieux P."/>
            <person name="Hiltunen Thoren M."/>
            <person name="Johannesson H."/>
        </authorList>
    </citation>
    <scope>NUCLEOTIDE SEQUENCE</scope>
    <source>
        <strain evidence="9">CBS 315.58</strain>
    </source>
</reference>
<dbReference type="PANTHER" id="PTHR33572:SF3">
    <property type="entry name" value="VELVET COMPLEX SUBUNIT B"/>
    <property type="match status" value="1"/>
</dbReference>
<evidence type="ECO:0000313" key="9">
    <source>
        <dbReference type="EMBL" id="KAK4202298.1"/>
    </source>
</evidence>
<dbReference type="EMBL" id="MU863899">
    <property type="protein sequence ID" value="KAK4202298.1"/>
    <property type="molecule type" value="Genomic_DNA"/>
</dbReference>
<evidence type="ECO:0000256" key="4">
    <source>
        <dbReference type="ARBA" id="ARBA00023163"/>
    </source>
</evidence>
<organism evidence="9 10">
    <name type="scientific">Triangularia verruculosa</name>
    <dbReference type="NCBI Taxonomy" id="2587418"/>
    <lineage>
        <taxon>Eukaryota</taxon>
        <taxon>Fungi</taxon>
        <taxon>Dikarya</taxon>
        <taxon>Ascomycota</taxon>
        <taxon>Pezizomycotina</taxon>
        <taxon>Sordariomycetes</taxon>
        <taxon>Sordariomycetidae</taxon>
        <taxon>Sordariales</taxon>
        <taxon>Podosporaceae</taxon>
        <taxon>Triangularia</taxon>
    </lineage>
</organism>
<evidence type="ECO:0000256" key="6">
    <source>
        <dbReference type="ARBA" id="ARBA00038045"/>
    </source>
</evidence>
<feature type="compositionally biased region" description="Low complexity" evidence="7">
    <location>
        <begin position="113"/>
        <end position="123"/>
    </location>
</feature>
<feature type="compositionally biased region" description="Pro residues" evidence="7">
    <location>
        <begin position="1"/>
        <end position="13"/>
    </location>
</feature>
<keyword evidence="2" id="KW-0749">Sporulation</keyword>
<dbReference type="PROSITE" id="PS51821">
    <property type="entry name" value="VELVET"/>
    <property type="match status" value="1"/>
</dbReference>
<evidence type="ECO:0000256" key="5">
    <source>
        <dbReference type="ARBA" id="ARBA00023242"/>
    </source>
</evidence>
<proteinExistence type="inferred from homology"/>
<dbReference type="GO" id="GO:0005634">
    <property type="term" value="C:nucleus"/>
    <property type="evidence" value="ECO:0007669"/>
    <property type="project" value="UniProtKB-SubCell"/>
</dbReference>
<name>A0AAN7AWJ0_9PEZI</name>
<comment type="caution">
    <text evidence="9">The sequence shown here is derived from an EMBL/GenBank/DDBJ whole genome shotgun (WGS) entry which is preliminary data.</text>
</comment>
<keyword evidence="5" id="KW-0539">Nucleus</keyword>
<protein>
    <submittedName>
        <fullName evidence="9">Velvet factor-domain-containing protein</fullName>
    </submittedName>
</protein>
<evidence type="ECO:0000256" key="7">
    <source>
        <dbReference type="SAM" id="MobiDB-lite"/>
    </source>
</evidence>
<comment type="subcellular location">
    <subcellularLocation>
        <location evidence="1">Nucleus</location>
    </subcellularLocation>
</comment>
<keyword evidence="10" id="KW-1185">Reference proteome</keyword>
<accession>A0AAN7AWJ0</accession>
<keyword evidence="4" id="KW-0804">Transcription</keyword>
<feature type="compositionally biased region" description="Basic residues" evidence="7">
    <location>
        <begin position="14"/>
        <end position="52"/>
    </location>
</feature>
<evidence type="ECO:0000313" key="10">
    <source>
        <dbReference type="Proteomes" id="UP001303160"/>
    </source>
</evidence>
<reference evidence="9" key="2">
    <citation type="submission" date="2023-05" db="EMBL/GenBank/DDBJ databases">
        <authorList>
            <consortium name="Lawrence Berkeley National Laboratory"/>
            <person name="Steindorff A."/>
            <person name="Hensen N."/>
            <person name="Bonometti L."/>
            <person name="Westerberg I."/>
            <person name="Brannstrom I.O."/>
            <person name="Guillou S."/>
            <person name="Cros-Aarteil S."/>
            <person name="Calhoun S."/>
            <person name="Haridas S."/>
            <person name="Kuo A."/>
            <person name="Mondo S."/>
            <person name="Pangilinan J."/>
            <person name="Riley R."/>
            <person name="Labutti K."/>
            <person name="Andreopoulos B."/>
            <person name="Lipzen A."/>
            <person name="Chen C."/>
            <person name="Yanf M."/>
            <person name="Daum C."/>
            <person name="Ng V."/>
            <person name="Clum A."/>
            <person name="Ohm R."/>
            <person name="Martin F."/>
            <person name="Silar P."/>
            <person name="Natvig D."/>
            <person name="Lalanne C."/>
            <person name="Gautier V."/>
            <person name="Ament-Velasquez S.L."/>
            <person name="Kruys A."/>
            <person name="Hutchinson M.I."/>
            <person name="Powell A.J."/>
            <person name="Barry K."/>
            <person name="Miller A.N."/>
            <person name="Grigoriev I.V."/>
            <person name="Debuchy R."/>
            <person name="Gladieux P."/>
            <person name="Thoren M.H."/>
            <person name="Johannesson H."/>
        </authorList>
    </citation>
    <scope>NUCLEOTIDE SEQUENCE</scope>
    <source>
        <strain evidence="9">CBS 315.58</strain>
    </source>
</reference>
<comment type="similarity">
    <text evidence="6">Belongs to the velvet family. VelB subfamily.</text>
</comment>
<evidence type="ECO:0000256" key="3">
    <source>
        <dbReference type="ARBA" id="ARBA00023015"/>
    </source>
</evidence>
<feature type="domain" description="Velvet" evidence="8">
    <location>
        <begin position="148"/>
        <end position="453"/>
    </location>
</feature>
<dbReference type="AlphaFoldDB" id="A0AAN7AWJ0"/>
<dbReference type="PANTHER" id="PTHR33572">
    <property type="entry name" value="SPORE DEVELOPMENT REGULATOR VOSA"/>
    <property type="match status" value="1"/>
</dbReference>
<dbReference type="Gene3D" id="2.60.40.3960">
    <property type="entry name" value="Velvet domain"/>
    <property type="match status" value="2"/>
</dbReference>
<feature type="compositionally biased region" description="Low complexity" evidence="7">
    <location>
        <begin position="93"/>
        <end position="102"/>
    </location>
</feature>
<keyword evidence="3" id="KW-0805">Transcription regulation</keyword>
<dbReference type="InterPro" id="IPR038491">
    <property type="entry name" value="Velvet_dom_sf"/>
</dbReference>